<protein>
    <submittedName>
        <fullName evidence="2">Putative baseplate wedge subunit</fullName>
    </submittedName>
</protein>
<dbReference type="Gene3D" id="3.10.450.40">
    <property type="match status" value="1"/>
</dbReference>
<reference evidence="2 3" key="1">
    <citation type="submission" date="2017-04" db="EMBL/GenBank/DDBJ databases">
        <title>Complete genome sequence and characterization of temperature-dependent bacteriophage phiA8-29 infecting Aeromonas.</title>
        <authorList>
            <person name="He Y."/>
            <person name="Yang H."/>
        </authorList>
    </citation>
    <scope>NUCLEOTIDE SEQUENCE [LARGE SCALE GENOMIC DNA]</scope>
</reference>
<sequence>MQLKNYETPVTKTEARYRDIDLNFKRHPSTGDVSVRVDANAVAQALRTIILTNPGDLDEEPDFGVGVWGLLGENMTPAGVLILKEKIIEQSSLYEPRAEISDVVITHDIENYTIRIRVMYFVANIDQMQDVTVSVKRIL</sequence>
<dbReference type="Pfam" id="PF04965">
    <property type="entry name" value="GPW_gp25"/>
    <property type="match status" value="1"/>
</dbReference>
<dbReference type="InterPro" id="IPR007048">
    <property type="entry name" value="IraD/Gp25-like"/>
</dbReference>
<feature type="domain" description="IraD/Gp25-like" evidence="1">
    <location>
        <begin position="39"/>
        <end position="122"/>
    </location>
</feature>
<dbReference type="SUPFAM" id="SSF160719">
    <property type="entry name" value="gpW/gp25-like"/>
    <property type="match status" value="1"/>
</dbReference>
<gene>
    <name evidence="2" type="ORF">phiA829_029</name>
</gene>
<evidence type="ECO:0000313" key="3">
    <source>
        <dbReference type="Proteomes" id="UP000221506"/>
    </source>
</evidence>
<organism evidence="2 3">
    <name type="scientific">Aeromonas phage phiA8-29</name>
    <dbReference type="NCBI Taxonomy" id="1978922"/>
    <lineage>
        <taxon>Viruses</taxon>
        <taxon>Duplodnaviria</taxon>
        <taxon>Heunggongvirae</taxon>
        <taxon>Uroviricota</taxon>
        <taxon>Caudoviricetes</taxon>
        <taxon>Pantevenvirales</taxon>
        <taxon>Ackermannviridae</taxon>
        <taxon>Tedavirus</taxon>
        <taxon>Tedavirus A829</taxon>
    </lineage>
</organism>
<keyword evidence="3" id="KW-1185">Reference proteome</keyword>
<dbReference type="Proteomes" id="UP000221506">
    <property type="component" value="Segment"/>
</dbReference>
<accession>A0A1W6DY90</accession>
<evidence type="ECO:0000259" key="1">
    <source>
        <dbReference type="Pfam" id="PF04965"/>
    </source>
</evidence>
<name>A0A1W6DY90_9CAUD</name>
<proteinExistence type="predicted"/>
<evidence type="ECO:0000313" key="2">
    <source>
        <dbReference type="EMBL" id="ARK07849.1"/>
    </source>
</evidence>
<dbReference type="EMBL" id="KY914485">
    <property type="protein sequence ID" value="ARK07849.1"/>
    <property type="molecule type" value="Genomic_DNA"/>
</dbReference>